<dbReference type="Pfam" id="PF07992">
    <property type="entry name" value="Pyr_redox_2"/>
    <property type="match status" value="1"/>
</dbReference>
<comment type="caution">
    <text evidence="11">The sequence shown here is derived from an EMBL/GenBank/DDBJ whole genome shotgun (WGS) entry which is preliminary data.</text>
</comment>
<dbReference type="Proteomes" id="UP000004105">
    <property type="component" value="Unassembled WGS sequence"/>
</dbReference>
<evidence type="ECO:0000313" key="11">
    <source>
        <dbReference type="EMBL" id="EGF12034.1"/>
    </source>
</evidence>
<dbReference type="InterPro" id="IPR054585">
    <property type="entry name" value="NDH2-like_C"/>
</dbReference>
<dbReference type="GO" id="GO:0050136">
    <property type="term" value="F:NADH dehydrogenase (quinone) (non-electrogenic) activity"/>
    <property type="evidence" value="ECO:0007669"/>
    <property type="project" value="UniProtKB-EC"/>
</dbReference>
<dbReference type="Pfam" id="PF22366">
    <property type="entry name" value="NDH2_C"/>
    <property type="match status" value="1"/>
</dbReference>
<dbReference type="Gene3D" id="3.50.50.100">
    <property type="match status" value="1"/>
</dbReference>
<evidence type="ECO:0000256" key="5">
    <source>
        <dbReference type="ARBA" id="ARBA00022946"/>
    </source>
</evidence>
<dbReference type="HOGENOM" id="CLU_021377_7_1_4"/>
<name>F2B966_9NEIS</name>
<evidence type="ECO:0000313" key="12">
    <source>
        <dbReference type="Proteomes" id="UP000004105"/>
    </source>
</evidence>
<dbReference type="InterPro" id="IPR036188">
    <property type="entry name" value="FAD/NAD-bd_sf"/>
</dbReference>
<sequence>MKHTVIIGGGFAGVNLARELARSADHRITLIDKNNYNFFPPLIYQVAAGFMSPSDISYPFRKLFNRRPNARFRQGEVRRIDSAECRVYLQHGGSVDYDLLVIATGTRPNFFGNQEIERHAYAMKTLGDALAIRNNILARLEAACALPPAERAPYLHFVVAGGGASGVELTGIFAEMRRDIFNKDYPELQGEHSRLTLVTADPVLLPPMSASAQRYTAAELHRLGADVICNDRVTGYDGHTVRLESGRSIAAKSLIWTAGVTARRTDGIPDECYTRGNRLRTDRQLRVIGLDNVYALGDCALVEGDSAYPNGHPQLGQVAKAQGLYLARALIRGGGEAFAYKHQGDMAIIGRLSAVADFPGGRSSHGILTWAVWVAVHILALVTFRNRLAAAYNWGIAFLTRNQTLRMIIRPTPPADAQNGRDG</sequence>
<dbReference type="OrthoDB" id="9769238at2"/>
<evidence type="ECO:0000256" key="2">
    <source>
        <dbReference type="ARBA" id="ARBA00012637"/>
    </source>
</evidence>
<dbReference type="PRINTS" id="PR00411">
    <property type="entry name" value="PNDRDTASEI"/>
</dbReference>
<accession>F2B966</accession>
<keyword evidence="6 11" id="KW-0560">Oxidoreductase</keyword>
<evidence type="ECO:0000256" key="1">
    <source>
        <dbReference type="ARBA" id="ARBA00005272"/>
    </source>
</evidence>
<evidence type="ECO:0000256" key="6">
    <source>
        <dbReference type="ARBA" id="ARBA00023002"/>
    </source>
</evidence>
<keyword evidence="4" id="KW-0274">FAD</keyword>
<dbReference type="EC" id="1.6.5.9" evidence="2"/>
<dbReference type="RefSeq" id="WP_007341254.1">
    <property type="nucleotide sequence ID" value="NZ_GL878494.1"/>
</dbReference>
<feature type="domain" description="External alternative NADH-ubiquinone oxidoreductase-like C-terminal" evidence="10">
    <location>
        <begin position="342"/>
        <end position="400"/>
    </location>
</feature>
<evidence type="ECO:0000256" key="4">
    <source>
        <dbReference type="ARBA" id="ARBA00022827"/>
    </source>
</evidence>
<keyword evidence="3" id="KW-0285">Flavoprotein</keyword>
<keyword evidence="5" id="KW-0809">Transit peptide</keyword>
<dbReference type="EMBL" id="AFAY01000004">
    <property type="protein sequence ID" value="EGF12034.1"/>
    <property type="molecule type" value="Genomic_DNA"/>
</dbReference>
<gene>
    <name evidence="11" type="primary">ndh</name>
    <name evidence="11" type="ORF">HMPREF9123_0240</name>
</gene>
<comment type="similarity">
    <text evidence="1">Belongs to the NADH dehydrogenase family.</text>
</comment>
<protein>
    <recommendedName>
        <fullName evidence="2">NADH:ubiquinone reductase (non-electrogenic)</fullName>
        <ecNumber evidence="2">1.6.5.9</ecNumber>
    </recommendedName>
</protein>
<reference evidence="11 12" key="1">
    <citation type="submission" date="2011-02" db="EMBL/GenBank/DDBJ databases">
        <authorList>
            <person name="Muzny D."/>
            <person name="Qin X."/>
            <person name="Deng J."/>
            <person name="Jiang H."/>
            <person name="Liu Y."/>
            <person name="Qu J."/>
            <person name="Song X.-Z."/>
            <person name="Zhang L."/>
            <person name="Thornton R."/>
            <person name="Coyle M."/>
            <person name="Francisco L."/>
            <person name="Jackson L."/>
            <person name="Javaid M."/>
            <person name="Korchina V."/>
            <person name="Kovar C."/>
            <person name="Mata R."/>
            <person name="Mathew T."/>
            <person name="Ngo R."/>
            <person name="Nguyen L."/>
            <person name="Nguyen N."/>
            <person name="Okwuonu G."/>
            <person name="Ongeri F."/>
            <person name="Pham C."/>
            <person name="Simmons D."/>
            <person name="Wilczek-Boney K."/>
            <person name="Hale W."/>
            <person name="Jakkamsetti A."/>
            <person name="Pham P."/>
            <person name="Ruth R."/>
            <person name="San Lucas F."/>
            <person name="Warren J."/>
            <person name="Zhang J."/>
            <person name="Zhao Z."/>
            <person name="Zhou C."/>
            <person name="Zhu D."/>
            <person name="Lee S."/>
            <person name="Bess C."/>
            <person name="Blankenburg K."/>
            <person name="Forbes L."/>
            <person name="Fu Q."/>
            <person name="Gubbala S."/>
            <person name="Hirani K."/>
            <person name="Jayaseelan J.C."/>
            <person name="Lara F."/>
            <person name="Munidasa M."/>
            <person name="Palculict T."/>
            <person name="Patil S."/>
            <person name="Pu L.-L."/>
            <person name="Saada N."/>
            <person name="Tang L."/>
            <person name="Weissenberger G."/>
            <person name="Zhu Y."/>
            <person name="Hemphill L."/>
            <person name="Shang Y."/>
            <person name="Youmans B."/>
            <person name="Ayvaz T."/>
            <person name="Ross M."/>
            <person name="Santibanez J."/>
            <person name="Aqrawi P."/>
            <person name="Gross S."/>
            <person name="Joshi V."/>
            <person name="Fowler G."/>
            <person name="Nazareth L."/>
            <person name="Reid J."/>
            <person name="Worley K."/>
            <person name="Petrosino J."/>
            <person name="Highlander S."/>
            <person name="Gibbs R."/>
        </authorList>
    </citation>
    <scope>NUCLEOTIDE SEQUENCE [LARGE SCALE GENOMIC DNA]</scope>
    <source>
        <strain evidence="11 12">ATCC BAA-1200</strain>
    </source>
</reference>
<evidence type="ECO:0000259" key="10">
    <source>
        <dbReference type="Pfam" id="PF22366"/>
    </source>
</evidence>
<dbReference type="InterPro" id="IPR045024">
    <property type="entry name" value="NDH-2"/>
</dbReference>
<evidence type="ECO:0000259" key="9">
    <source>
        <dbReference type="Pfam" id="PF07992"/>
    </source>
</evidence>
<dbReference type="PANTHER" id="PTHR43706">
    <property type="entry name" value="NADH DEHYDROGENASE"/>
    <property type="match status" value="1"/>
</dbReference>
<dbReference type="InterPro" id="IPR023753">
    <property type="entry name" value="FAD/NAD-binding_dom"/>
</dbReference>
<evidence type="ECO:0000256" key="7">
    <source>
        <dbReference type="ARBA" id="ARBA00023027"/>
    </source>
</evidence>
<keyword evidence="12" id="KW-1185">Reference proteome</keyword>
<comment type="catalytic activity">
    <reaction evidence="8">
        <text>a quinone + NADH + H(+) = a quinol + NAD(+)</text>
        <dbReference type="Rhea" id="RHEA:46160"/>
        <dbReference type="ChEBI" id="CHEBI:15378"/>
        <dbReference type="ChEBI" id="CHEBI:24646"/>
        <dbReference type="ChEBI" id="CHEBI:57540"/>
        <dbReference type="ChEBI" id="CHEBI:57945"/>
        <dbReference type="ChEBI" id="CHEBI:132124"/>
        <dbReference type="EC" id="1.6.5.9"/>
    </reaction>
</comment>
<keyword evidence="7" id="KW-0520">NAD</keyword>
<organism evidence="11 12">
    <name type="scientific">Neisseria bacilliformis ATCC BAA-1200</name>
    <dbReference type="NCBI Taxonomy" id="888742"/>
    <lineage>
        <taxon>Bacteria</taxon>
        <taxon>Pseudomonadati</taxon>
        <taxon>Pseudomonadota</taxon>
        <taxon>Betaproteobacteria</taxon>
        <taxon>Neisseriales</taxon>
        <taxon>Neisseriaceae</taxon>
        <taxon>Neisseria</taxon>
    </lineage>
</organism>
<dbReference type="PRINTS" id="PR00368">
    <property type="entry name" value="FADPNR"/>
</dbReference>
<dbReference type="PANTHER" id="PTHR43706:SF47">
    <property type="entry name" value="EXTERNAL NADH-UBIQUINONE OXIDOREDUCTASE 1, MITOCHONDRIAL-RELATED"/>
    <property type="match status" value="1"/>
</dbReference>
<dbReference type="SUPFAM" id="SSF51905">
    <property type="entry name" value="FAD/NAD(P)-binding domain"/>
    <property type="match status" value="2"/>
</dbReference>
<evidence type="ECO:0000256" key="3">
    <source>
        <dbReference type="ARBA" id="ARBA00022630"/>
    </source>
</evidence>
<proteinExistence type="inferred from homology"/>
<dbReference type="STRING" id="267212.GCA_001063965_00028"/>
<feature type="domain" description="FAD/NAD(P)-binding" evidence="9">
    <location>
        <begin position="3"/>
        <end position="323"/>
    </location>
</feature>
<evidence type="ECO:0000256" key="8">
    <source>
        <dbReference type="ARBA" id="ARBA00047599"/>
    </source>
</evidence>
<dbReference type="AlphaFoldDB" id="F2B966"/>